<evidence type="ECO:0000313" key="7">
    <source>
        <dbReference type="Proteomes" id="UP000019471"/>
    </source>
</evidence>
<dbReference type="Gene3D" id="3.10.310.20">
    <property type="entry name" value="DHHA2 domain"/>
    <property type="match status" value="1"/>
</dbReference>
<dbReference type="EMBL" id="AMGX01000001">
    <property type="protein sequence ID" value="EXJ76496.1"/>
    <property type="molecule type" value="Genomic_DNA"/>
</dbReference>
<keyword evidence="4" id="KW-0464">Manganese</keyword>
<dbReference type="PANTHER" id="PTHR12112:SF39">
    <property type="entry name" value="EG:152A3.5 PROTEIN (FBGN0003116_PN PROTEIN)"/>
    <property type="match status" value="1"/>
</dbReference>
<keyword evidence="2" id="KW-0479">Metal-binding</keyword>
<dbReference type="GO" id="GO:0005737">
    <property type="term" value="C:cytoplasm"/>
    <property type="evidence" value="ECO:0007669"/>
    <property type="project" value="InterPro"/>
</dbReference>
<comment type="cofactor">
    <cofactor evidence="1">
        <name>Mn(2+)</name>
        <dbReference type="ChEBI" id="CHEBI:29035"/>
    </cofactor>
</comment>
<protein>
    <recommendedName>
        <fullName evidence="5">DHHA2 domain-containing protein</fullName>
    </recommendedName>
</protein>
<dbReference type="GO" id="GO:0046872">
    <property type="term" value="F:metal ion binding"/>
    <property type="evidence" value="ECO:0007669"/>
    <property type="project" value="UniProtKB-KW"/>
</dbReference>
<dbReference type="InterPro" id="IPR001667">
    <property type="entry name" value="DDH_dom"/>
</dbReference>
<dbReference type="Proteomes" id="UP000019471">
    <property type="component" value="Unassembled WGS sequence"/>
</dbReference>
<dbReference type="RefSeq" id="XP_007739813.1">
    <property type="nucleotide sequence ID" value="XM_007741623.1"/>
</dbReference>
<dbReference type="InterPro" id="IPR038763">
    <property type="entry name" value="DHH_sf"/>
</dbReference>
<dbReference type="eggNOG" id="KOG4129">
    <property type="taxonomic scope" value="Eukaryota"/>
</dbReference>
<dbReference type="SMART" id="SM01131">
    <property type="entry name" value="DHHA2"/>
    <property type="match status" value="1"/>
</dbReference>
<evidence type="ECO:0000256" key="1">
    <source>
        <dbReference type="ARBA" id="ARBA00001936"/>
    </source>
</evidence>
<evidence type="ECO:0000256" key="2">
    <source>
        <dbReference type="ARBA" id="ARBA00022723"/>
    </source>
</evidence>
<comment type="caution">
    <text evidence="6">The sequence shown here is derived from an EMBL/GenBank/DDBJ whole genome shotgun (WGS) entry which is preliminary data.</text>
</comment>
<sequence>MSDLPLDKNHKNGEGSMPSMTSYLSRMRNLALGSGVASKSSHSVNGVSQRLVLVMGNPSADLDSFISAVETSFWYNLVADKAAHPRKTAYVPILNLPSVKASDLWRLRPEFGVALRLALGESPDTVGKGERTQGNTDVLNELITIADIKDDEGSALQKLFLDSRNSETQSSDSTEKQSLFLVDHNSPSIPGLSNETISAKFTVSGCIDHHVDERYVSQDADPRIVKTGIGSCTSLVVKHLREQGIWPSSESQNLGGQISSPQVDPEVLQQISKLALAPILIDTWNLRAKGDKCSDTDREVVRFLESVVSTTAAQSGSKSPRSSSLPQHSEPAAEWDRDAFFSCIATAKANSLDLLTMQEVFDRDYKAWTERTTSSSSSSSSRSSTSSGKEINIGISSLVKPLSWLISHAATARGDNGAEGDGRGDGGGSARDAVTAFLSEVEKFASAPDRQLGVFCMLTRTPDGRKEVAVLVLDEAAKGALDEFERNSRDELQLAEWAAEDNSNVKGLGLVEGLSRTFGGKGEWKIWWMGDTSKSRKQVGPLLREAVRRI</sequence>
<dbReference type="Pfam" id="PF01368">
    <property type="entry name" value="DHH"/>
    <property type="match status" value="1"/>
</dbReference>
<name>W9XHS3_9EURO</name>
<dbReference type="PANTHER" id="PTHR12112">
    <property type="entry name" value="BNIP - RELATED"/>
    <property type="match status" value="1"/>
</dbReference>
<evidence type="ECO:0000256" key="3">
    <source>
        <dbReference type="ARBA" id="ARBA00022801"/>
    </source>
</evidence>
<keyword evidence="7" id="KW-1185">Reference proteome</keyword>
<evidence type="ECO:0000259" key="5">
    <source>
        <dbReference type="SMART" id="SM01131"/>
    </source>
</evidence>
<dbReference type="InterPro" id="IPR038222">
    <property type="entry name" value="DHHA2_dom_sf"/>
</dbReference>
<dbReference type="InterPro" id="IPR004097">
    <property type="entry name" value="DHHA2"/>
</dbReference>
<gene>
    <name evidence="6" type="ORF">A1O5_01004</name>
</gene>
<evidence type="ECO:0000256" key="4">
    <source>
        <dbReference type="ARBA" id="ARBA00023211"/>
    </source>
</evidence>
<dbReference type="STRING" id="1182543.W9XHS3"/>
<keyword evidence="3" id="KW-0378">Hydrolase</keyword>
<dbReference type="SUPFAM" id="SSF64182">
    <property type="entry name" value="DHH phosphoesterases"/>
    <property type="match status" value="1"/>
</dbReference>
<dbReference type="HOGENOM" id="CLU_019358_1_0_1"/>
<feature type="domain" description="DHHA2" evidence="5">
    <location>
        <begin position="341"/>
        <end position="547"/>
    </location>
</feature>
<reference evidence="6 7" key="1">
    <citation type="submission" date="2013-03" db="EMBL/GenBank/DDBJ databases">
        <title>The Genome Sequence of Cladophialophora psammophila CBS 110553.</title>
        <authorList>
            <consortium name="The Broad Institute Genomics Platform"/>
            <person name="Cuomo C."/>
            <person name="de Hoog S."/>
            <person name="Gorbushina A."/>
            <person name="Walker B."/>
            <person name="Young S.K."/>
            <person name="Zeng Q."/>
            <person name="Gargeya S."/>
            <person name="Fitzgerald M."/>
            <person name="Haas B."/>
            <person name="Abouelleil A."/>
            <person name="Allen A.W."/>
            <person name="Alvarado L."/>
            <person name="Arachchi H.M."/>
            <person name="Berlin A.M."/>
            <person name="Chapman S.B."/>
            <person name="Gainer-Dewar J."/>
            <person name="Goldberg J."/>
            <person name="Griggs A."/>
            <person name="Gujja S."/>
            <person name="Hansen M."/>
            <person name="Howarth C."/>
            <person name="Imamovic A."/>
            <person name="Ireland A."/>
            <person name="Larimer J."/>
            <person name="McCowan C."/>
            <person name="Murphy C."/>
            <person name="Pearson M."/>
            <person name="Poon T.W."/>
            <person name="Priest M."/>
            <person name="Roberts A."/>
            <person name="Saif S."/>
            <person name="Shea T."/>
            <person name="Sisk P."/>
            <person name="Sykes S."/>
            <person name="Wortman J."/>
            <person name="Nusbaum C."/>
            <person name="Birren B."/>
        </authorList>
    </citation>
    <scope>NUCLEOTIDE SEQUENCE [LARGE SCALE GENOMIC DNA]</scope>
    <source>
        <strain evidence="6 7">CBS 110553</strain>
    </source>
</reference>
<dbReference type="AlphaFoldDB" id="W9XHS3"/>
<evidence type="ECO:0000313" key="6">
    <source>
        <dbReference type="EMBL" id="EXJ76496.1"/>
    </source>
</evidence>
<dbReference type="Gene3D" id="3.90.1640.10">
    <property type="entry name" value="inorganic pyrophosphatase (n-terminal core)"/>
    <property type="match status" value="1"/>
</dbReference>
<dbReference type="GeneID" id="19185740"/>
<dbReference type="GO" id="GO:0004309">
    <property type="term" value="F:exopolyphosphatase activity"/>
    <property type="evidence" value="ECO:0007669"/>
    <property type="project" value="TreeGrafter"/>
</dbReference>
<dbReference type="Pfam" id="PF02833">
    <property type="entry name" value="DHHA2"/>
    <property type="match status" value="1"/>
</dbReference>
<dbReference type="OrthoDB" id="374045at2759"/>
<accession>W9XHS3</accession>
<proteinExistence type="predicted"/>
<organism evidence="6 7">
    <name type="scientific">Cladophialophora psammophila CBS 110553</name>
    <dbReference type="NCBI Taxonomy" id="1182543"/>
    <lineage>
        <taxon>Eukaryota</taxon>
        <taxon>Fungi</taxon>
        <taxon>Dikarya</taxon>
        <taxon>Ascomycota</taxon>
        <taxon>Pezizomycotina</taxon>
        <taxon>Eurotiomycetes</taxon>
        <taxon>Chaetothyriomycetidae</taxon>
        <taxon>Chaetothyriales</taxon>
        <taxon>Herpotrichiellaceae</taxon>
        <taxon>Cladophialophora</taxon>
    </lineage>
</organism>